<evidence type="ECO:0000313" key="1">
    <source>
        <dbReference type="EMBL" id="OXV10919.1"/>
    </source>
</evidence>
<dbReference type="OrthoDB" id="5379619at2759"/>
<gene>
    <name evidence="1" type="ORF">Egran_01324</name>
</gene>
<sequence>MGCQKHCRAVQLYASKLGRARKLSKTDETALFEYLMAEGWRQQDEIVYWLWHERGALVSRPYLVF</sequence>
<protein>
    <submittedName>
        <fullName evidence="1">Uncharacterized protein</fullName>
    </submittedName>
</protein>
<comment type="caution">
    <text evidence="1">The sequence shown here is derived from an EMBL/GenBank/DDBJ whole genome shotgun (WGS) entry which is preliminary data.</text>
</comment>
<organism evidence="1 2">
    <name type="scientific">Elaphomyces granulatus</name>
    <dbReference type="NCBI Taxonomy" id="519963"/>
    <lineage>
        <taxon>Eukaryota</taxon>
        <taxon>Fungi</taxon>
        <taxon>Dikarya</taxon>
        <taxon>Ascomycota</taxon>
        <taxon>Pezizomycotina</taxon>
        <taxon>Eurotiomycetes</taxon>
        <taxon>Eurotiomycetidae</taxon>
        <taxon>Eurotiales</taxon>
        <taxon>Elaphomycetaceae</taxon>
        <taxon>Elaphomyces</taxon>
    </lineage>
</organism>
<keyword evidence="2" id="KW-1185">Reference proteome</keyword>
<name>A0A232M3G1_9EURO</name>
<dbReference type="AlphaFoldDB" id="A0A232M3G1"/>
<reference evidence="1 2" key="1">
    <citation type="journal article" date="2015" name="Environ. Microbiol.">
        <title>Metagenome sequence of Elaphomyces granulatus from sporocarp tissue reveals Ascomycota ectomycorrhizal fingerprints of genome expansion and a Proteobacteria-rich microbiome.</title>
        <authorList>
            <person name="Quandt C.A."/>
            <person name="Kohler A."/>
            <person name="Hesse C.N."/>
            <person name="Sharpton T.J."/>
            <person name="Martin F."/>
            <person name="Spatafora J.W."/>
        </authorList>
    </citation>
    <scope>NUCLEOTIDE SEQUENCE [LARGE SCALE GENOMIC DNA]</scope>
    <source>
        <strain evidence="1 2">OSC145934</strain>
    </source>
</reference>
<dbReference type="Proteomes" id="UP000243515">
    <property type="component" value="Unassembled WGS sequence"/>
</dbReference>
<accession>A0A232M3G1</accession>
<proteinExistence type="predicted"/>
<evidence type="ECO:0000313" key="2">
    <source>
        <dbReference type="Proteomes" id="UP000243515"/>
    </source>
</evidence>
<dbReference type="EMBL" id="NPHW01002697">
    <property type="protein sequence ID" value="OXV10919.1"/>
    <property type="molecule type" value="Genomic_DNA"/>
</dbReference>